<dbReference type="OrthoDB" id="5422227at2"/>
<evidence type="ECO:0000259" key="10">
    <source>
        <dbReference type="Pfam" id="PF01909"/>
    </source>
</evidence>
<dbReference type="PANTHER" id="PTHR33571">
    <property type="entry name" value="SSL8005 PROTEIN"/>
    <property type="match status" value="1"/>
</dbReference>
<dbReference type="PANTHER" id="PTHR33571:SF12">
    <property type="entry name" value="BSL3053 PROTEIN"/>
    <property type="match status" value="1"/>
</dbReference>
<protein>
    <submittedName>
        <fullName evidence="11">DNA polymerase</fullName>
    </submittedName>
</protein>
<dbReference type="SUPFAM" id="SSF81301">
    <property type="entry name" value="Nucleotidyltransferase"/>
    <property type="match status" value="1"/>
</dbReference>
<evidence type="ECO:0000256" key="3">
    <source>
        <dbReference type="ARBA" id="ARBA00022679"/>
    </source>
</evidence>
<name>A0A7U4QJU2_DESA2</name>
<gene>
    <name evidence="11" type="ORF">HS1_000873</name>
</gene>
<keyword evidence="2" id="KW-1277">Toxin-antitoxin system</keyword>
<dbReference type="Pfam" id="PF01909">
    <property type="entry name" value="NTP_transf_2"/>
    <property type="match status" value="1"/>
</dbReference>
<dbReference type="EMBL" id="CP013015">
    <property type="protein sequence ID" value="AMM40677.1"/>
    <property type="molecule type" value="Genomic_DNA"/>
</dbReference>
<dbReference type="InterPro" id="IPR043519">
    <property type="entry name" value="NT_sf"/>
</dbReference>
<comment type="similarity">
    <text evidence="9">Belongs to the MntA antitoxin family.</text>
</comment>
<accession>A0A7U4QJU2</accession>
<sequence>MNKEEILKRIRENKDKTKSFGVKRIGIFGSAVRDEMSGGSDIDVVVEFERGKATFKNVCGLVDFLEELFGREVDILTPDGIDSIRIKHVREEIKRNVEYV</sequence>
<keyword evidence="7" id="KW-0067">ATP-binding</keyword>
<reference evidence="11 12" key="1">
    <citation type="submission" date="2015-10" db="EMBL/GenBank/DDBJ databases">
        <title>Candidatus Desulfofervidus auxilii, a hydrogenotrophic sulfate-reducing bacterium involved in the thermophilic anaerobic oxidation of methane.</title>
        <authorList>
            <person name="Krukenberg V."/>
            <person name="Richter M."/>
            <person name="Wegener G."/>
        </authorList>
    </citation>
    <scope>NUCLEOTIDE SEQUENCE [LARGE SCALE GENOMIC DNA]</scope>
    <source>
        <strain evidence="11 12">HS1</strain>
    </source>
</reference>
<evidence type="ECO:0000256" key="1">
    <source>
        <dbReference type="ARBA" id="ARBA00001946"/>
    </source>
</evidence>
<keyword evidence="5" id="KW-0479">Metal-binding</keyword>
<proteinExistence type="inferred from homology"/>
<dbReference type="CDD" id="cd05403">
    <property type="entry name" value="NT_KNTase_like"/>
    <property type="match status" value="1"/>
</dbReference>
<evidence type="ECO:0000256" key="7">
    <source>
        <dbReference type="ARBA" id="ARBA00022840"/>
    </source>
</evidence>
<feature type="domain" description="Polymerase nucleotidyl transferase" evidence="10">
    <location>
        <begin position="12"/>
        <end position="96"/>
    </location>
</feature>
<evidence type="ECO:0000256" key="2">
    <source>
        <dbReference type="ARBA" id="ARBA00022649"/>
    </source>
</evidence>
<dbReference type="Gene3D" id="3.30.460.10">
    <property type="entry name" value="Beta Polymerase, domain 2"/>
    <property type="match status" value="1"/>
</dbReference>
<keyword evidence="8" id="KW-0460">Magnesium</keyword>
<dbReference type="GO" id="GO:0016779">
    <property type="term" value="F:nucleotidyltransferase activity"/>
    <property type="evidence" value="ECO:0007669"/>
    <property type="project" value="UniProtKB-KW"/>
</dbReference>
<evidence type="ECO:0000313" key="12">
    <source>
        <dbReference type="Proteomes" id="UP000070560"/>
    </source>
</evidence>
<keyword evidence="3" id="KW-0808">Transferase</keyword>
<organism evidence="11 12">
    <name type="scientific">Desulfofervidus auxilii</name>
    <dbReference type="NCBI Taxonomy" id="1621989"/>
    <lineage>
        <taxon>Bacteria</taxon>
        <taxon>Pseudomonadati</taxon>
        <taxon>Thermodesulfobacteriota</taxon>
        <taxon>Candidatus Desulfofervidia</taxon>
        <taxon>Candidatus Desulfofervidales</taxon>
        <taxon>Candidatus Desulfofervidaceae</taxon>
        <taxon>Candidatus Desulfofervidus</taxon>
    </lineage>
</organism>
<evidence type="ECO:0000256" key="8">
    <source>
        <dbReference type="ARBA" id="ARBA00022842"/>
    </source>
</evidence>
<evidence type="ECO:0000256" key="5">
    <source>
        <dbReference type="ARBA" id="ARBA00022723"/>
    </source>
</evidence>
<dbReference type="Proteomes" id="UP000070560">
    <property type="component" value="Chromosome"/>
</dbReference>
<dbReference type="InterPro" id="IPR052038">
    <property type="entry name" value="Type-VII_TA_antitoxin"/>
</dbReference>
<dbReference type="AlphaFoldDB" id="A0A7U4QJU2"/>
<evidence type="ECO:0000256" key="4">
    <source>
        <dbReference type="ARBA" id="ARBA00022695"/>
    </source>
</evidence>
<dbReference type="RefSeq" id="WP_066061472.1">
    <property type="nucleotide sequence ID" value="NZ_CP013015.1"/>
</dbReference>
<dbReference type="GO" id="GO:0005524">
    <property type="term" value="F:ATP binding"/>
    <property type="evidence" value="ECO:0007669"/>
    <property type="project" value="UniProtKB-KW"/>
</dbReference>
<dbReference type="KEGG" id="daw:HS1_000873"/>
<evidence type="ECO:0000256" key="6">
    <source>
        <dbReference type="ARBA" id="ARBA00022741"/>
    </source>
</evidence>
<keyword evidence="4" id="KW-0548">Nucleotidyltransferase</keyword>
<evidence type="ECO:0000313" key="11">
    <source>
        <dbReference type="EMBL" id="AMM40677.1"/>
    </source>
</evidence>
<dbReference type="InterPro" id="IPR002934">
    <property type="entry name" value="Polymerase_NTP_transf_dom"/>
</dbReference>
<dbReference type="GO" id="GO:0046872">
    <property type="term" value="F:metal ion binding"/>
    <property type="evidence" value="ECO:0007669"/>
    <property type="project" value="UniProtKB-KW"/>
</dbReference>
<evidence type="ECO:0000256" key="9">
    <source>
        <dbReference type="ARBA" id="ARBA00038276"/>
    </source>
</evidence>
<keyword evidence="6" id="KW-0547">Nucleotide-binding</keyword>
<keyword evidence="12" id="KW-1185">Reference proteome</keyword>
<comment type="cofactor">
    <cofactor evidence="1">
        <name>Mg(2+)</name>
        <dbReference type="ChEBI" id="CHEBI:18420"/>
    </cofactor>
</comment>